<dbReference type="CDD" id="cd06184">
    <property type="entry name" value="flavohem_like_fad_nad_binding"/>
    <property type="match status" value="1"/>
</dbReference>
<dbReference type="RefSeq" id="WP_344799913.1">
    <property type="nucleotide sequence ID" value="NZ_BAABBN010000012.1"/>
</dbReference>
<dbReference type="SUPFAM" id="SSF54292">
    <property type="entry name" value="2Fe-2S ferredoxin-like"/>
    <property type="match status" value="1"/>
</dbReference>
<dbReference type="PROSITE" id="PS00197">
    <property type="entry name" value="2FE2S_FER_1"/>
    <property type="match status" value="1"/>
</dbReference>
<dbReference type="PANTHER" id="PTHR42815">
    <property type="entry name" value="FAD-BINDING, PUTATIVE (AFU_ORTHOLOGUE AFUA_6G07600)-RELATED"/>
    <property type="match status" value="1"/>
</dbReference>
<dbReference type="PANTHER" id="PTHR42815:SF2">
    <property type="entry name" value="FAD-BINDING, PUTATIVE (AFU_ORTHOLOGUE AFUA_6G07600)-RELATED"/>
    <property type="match status" value="1"/>
</dbReference>
<dbReference type="PROSITE" id="PS51085">
    <property type="entry name" value="2FE2S_FER_2"/>
    <property type="match status" value="1"/>
</dbReference>
<protein>
    <submittedName>
        <fullName evidence="4">Uncharacterized protein</fullName>
    </submittedName>
</protein>
<dbReference type="InterPro" id="IPR039261">
    <property type="entry name" value="FNR_nucleotide-bd"/>
</dbReference>
<sequence>MGKASEITPLDNYDSASPFHRGEQTFQAMTGVRDKMERFGRQVIRDFMPDQHREFYQQLPYVFVGHADDQGWPWASILFGQPGFIQSPQPTSLTIDARSLEGDPLTESLANSEAPIDLGLLGIELTTRRRNRLSASVELGTDQRLNVSVRQAFGNCPQYIQTRDLEWLDDSTPNSAEVLPFEKSLDQAAVDLITRSDTFFVASYASKGEVTNEQNKGVDVSHRGGKPGFTKVDNGTTLTIPDYLGNFHFNTLGNLLENPKAGLLFIDFDSGDILTLTGRTEILWDSPETEYFEGAERLWRFRVESGRWLKNALPFRFTFGAFSQNSLLTGSWPEAKKLAQSERERNQFQPYVIQEIKEESSVIKSFYLEPRSSDFIPARFKAGQFITLRMPVTQEDQGSTVVRTYTASSAPSDGFLRISVKKEPAASDDLPEGLVSNRLHSDFSVGDVVEIKSPSGVFTFDPSETRPAVLIAGGIGITPMISMAREALAYGIKTRSMRAITMISAAKNAEQRAFFNEISALVQSSDGHVKSYWSLSNPEPGLKPGRDFHHHGRISKELLQAVLPIDDYDFYLCGPVGFMQSVYDLLLTLGVQDNNIHAESFGPSSLHRRPELTKDQPLQAEIADEAVVVFSKSGVEQSWTKEDGPILDFAESHGLTPEFGCRTGQCGSCKAVVKAGHLVHTQEPGVELNANEALLCCAVPSELDDKPMPEVVIEI</sequence>
<dbReference type="Pfam" id="PF00970">
    <property type="entry name" value="FAD_binding_6"/>
    <property type="match status" value="1"/>
</dbReference>
<proteinExistence type="predicted"/>
<dbReference type="Gene3D" id="2.30.110.10">
    <property type="entry name" value="Electron Transport, Fmn-binding Protein, Chain A"/>
    <property type="match status" value="1"/>
</dbReference>
<dbReference type="InterPro" id="IPR001433">
    <property type="entry name" value="OxRdtase_FAD/NAD-bd"/>
</dbReference>
<organism evidence="4 5">
    <name type="scientific">Litoribacillus peritrichatus</name>
    <dbReference type="NCBI Taxonomy" id="718191"/>
    <lineage>
        <taxon>Bacteria</taxon>
        <taxon>Pseudomonadati</taxon>
        <taxon>Pseudomonadota</taxon>
        <taxon>Gammaproteobacteria</taxon>
        <taxon>Oceanospirillales</taxon>
        <taxon>Oceanospirillaceae</taxon>
        <taxon>Litoribacillus</taxon>
    </lineage>
</organism>
<dbReference type="InterPro" id="IPR012675">
    <property type="entry name" value="Beta-grasp_dom_sf"/>
</dbReference>
<dbReference type="SUPFAM" id="SSF50475">
    <property type="entry name" value="FMN-binding split barrel"/>
    <property type="match status" value="1"/>
</dbReference>
<dbReference type="InterPro" id="IPR008333">
    <property type="entry name" value="Cbr1-like_FAD-bd_dom"/>
</dbReference>
<dbReference type="PROSITE" id="PS51384">
    <property type="entry name" value="FAD_FR"/>
    <property type="match status" value="1"/>
</dbReference>
<gene>
    <name evidence="4" type="ORF">GCM10022277_35170</name>
</gene>
<dbReference type="PRINTS" id="PR00406">
    <property type="entry name" value="CYTB5RDTASE"/>
</dbReference>
<dbReference type="InterPro" id="IPR036010">
    <property type="entry name" value="2Fe-2S_ferredoxin-like_sf"/>
</dbReference>
<feature type="domain" description="FAD-binding FR-type" evidence="3">
    <location>
        <begin position="346"/>
        <end position="461"/>
    </location>
</feature>
<dbReference type="Gene3D" id="2.40.30.10">
    <property type="entry name" value="Translation factors"/>
    <property type="match status" value="1"/>
</dbReference>
<accession>A0ABP7N563</accession>
<feature type="region of interest" description="Disordered" evidence="1">
    <location>
        <begin position="1"/>
        <end position="21"/>
    </location>
</feature>
<dbReference type="InterPro" id="IPR017938">
    <property type="entry name" value="Riboflavin_synthase-like_b-brl"/>
</dbReference>
<comment type="caution">
    <text evidence="4">The sequence shown here is derived from an EMBL/GenBank/DDBJ whole genome shotgun (WGS) entry which is preliminary data.</text>
</comment>
<dbReference type="Pfam" id="PF00175">
    <property type="entry name" value="NAD_binding_1"/>
    <property type="match status" value="1"/>
</dbReference>
<dbReference type="Gene3D" id="3.10.20.30">
    <property type="match status" value="1"/>
</dbReference>
<dbReference type="EMBL" id="BAABBN010000012">
    <property type="protein sequence ID" value="GAA3935618.1"/>
    <property type="molecule type" value="Genomic_DNA"/>
</dbReference>
<dbReference type="Gene3D" id="3.40.50.80">
    <property type="entry name" value="Nucleotide-binding domain of ferredoxin-NADP reductase (FNR) module"/>
    <property type="match status" value="1"/>
</dbReference>
<evidence type="ECO:0000313" key="4">
    <source>
        <dbReference type="EMBL" id="GAA3935618.1"/>
    </source>
</evidence>
<keyword evidence="5" id="KW-1185">Reference proteome</keyword>
<dbReference type="Pfam" id="PF01243">
    <property type="entry name" value="PNPOx_N"/>
    <property type="match status" value="1"/>
</dbReference>
<dbReference type="Pfam" id="PF00111">
    <property type="entry name" value="Fer2"/>
    <property type="match status" value="1"/>
</dbReference>
<evidence type="ECO:0000256" key="1">
    <source>
        <dbReference type="SAM" id="MobiDB-lite"/>
    </source>
</evidence>
<dbReference type="SUPFAM" id="SSF63380">
    <property type="entry name" value="Riboflavin synthase domain-like"/>
    <property type="match status" value="1"/>
</dbReference>
<evidence type="ECO:0000313" key="5">
    <source>
        <dbReference type="Proteomes" id="UP001501565"/>
    </source>
</evidence>
<dbReference type="Proteomes" id="UP001501565">
    <property type="component" value="Unassembled WGS sequence"/>
</dbReference>
<dbReference type="InterPro" id="IPR017927">
    <property type="entry name" value="FAD-bd_FR_type"/>
</dbReference>
<dbReference type="CDD" id="cd00207">
    <property type="entry name" value="fer2"/>
    <property type="match status" value="1"/>
</dbReference>
<dbReference type="InterPro" id="IPR001041">
    <property type="entry name" value="2Fe-2S_ferredoxin-type"/>
</dbReference>
<dbReference type="InterPro" id="IPR011576">
    <property type="entry name" value="Pyridox_Oxase_N"/>
</dbReference>
<name>A0ABP7N563_9GAMM</name>
<feature type="domain" description="2Fe-2S ferredoxin-type" evidence="2">
    <location>
        <begin position="625"/>
        <end position="715"/>
    </location>
</feature>
<evidence type="ECO:0000259" key="2">
    <source>
        <dbReference type="PROSITE" id="PS51085"/>
    </source>
</evidence>
<dbReference type="InterPro" id="IPR006058">
    <property type="entry name" value="2Fe2S_fd_BS"/>
</dbReference>
<dbReference type="SUPFAM" id="SSF52343">
    <property type="entry name" value="Ferredoxin reductase-like, C-terminal NADP-linked domain"/>
    <property type="match status" value="1"/>
</dbReference>
<reference evidence="5" key="1">
    <citation type="journal article" date="2019" name="Int. J. Syst. Evol. Microbiol.">
        <title>The Global Catalogue of Microorganisms (GCM) 10K type strain sequencing project: providing services to taxonomists for standard genome sequencing and annotation.</title>
        <authorList>
            <consortium name="The Broad Institute Genomics Platform"/>
            <consortium name="The Broad Institute Genome Sequencing Center for Infectious Disease"/>
            <person name="Wu L."/>
            <person name="Ma J."/>
        </authorList>
    </citation>
    <scope>NUCLEOTIDE SEQUENCE [LARGE SCALE GENOMIC DNA]</scope>
    <source>
        <strain evidence="5">JCM 17551</strain>
    </source>
</reference>
<dbReference type="InterPro" id="IPR012349">
    <property type="entry name" value="Split_barrel_FMN-bd"/>
</dbReference>
<evidence type="ECO:0000259" key="3">
    <source>
        <dbReference type="PROSITE" id="PS51384"/>
    </source>
</evidence>